<accession>A0ABD5EP19</accession>
<keyword evidence="2" id="KW-1185">Reference proteome</keyword>
<dbReference type="InterPro" id="IPR046300">
    <property type="entry name" value="DUF6415"/>
</dbReference>
<dbReference type="Proteomes" id="UP001183535">
    <property type="component" value="Unassembled WGS sequence"/>
</dbReference>
<evidence type="ECO:0000313" key="2">
    <source>
        <dbReference type="Proteomes" id="UP001183535"/>
    </source>
</evidence>
<organism evidence="1 2">
    <name type="scientific">Streptomyces doudnae</name>
    <dbReference type="NCBI Taxonomy" id="3075536"/>
    <lineage>
        <taxon>Bacteria</taxon>
        <taxon>Bacillati</taxon>
        <taxon>Actinomycetota</taxon>
        <taxon>Actinomycetes</taxon>
        <taxon>Kitasatosporales</taxon>
        <taxon>Streptomycetaceae</taxon>
        <taxon>Streptomyces</taxon>
    </lineage>
</organism>
<protein>
    <submittedName>
        <fullName evidence="1">DUF6415 family natural product biosynthesis protein</fullName>
    </submittedName>
</protein>
<evidence type="ECO:0000313" key="1">
    <source>
        <dbReference type="EMBL" id="MDT0435590.1"/>
    </source>
</evidence>
<sequence>MTAARQVHPDLAIMRETAAIVLDPAALAASRDEIAALTEALTGHLHELVPAVEELTGSRPSTADQVCALAGLAEARRKLGQQPEEGREAAHARRLARVTLALSTHWETLFAPGPAPSR</sequence>
<gene>
    <name evidence="1" type="ORF">RM877_12940</name>
</gene>
<dbReference type="EMBL" id="JAVRES010000004">
    <property type="protein sequence ID" value="MDT0435590.1"/>
    <property type="molecule type" value="Genomic_DNA"/>
</dbReference>
<dbReference type="AlphaFoldDB" id="A0ABD5EP19"/>
<comment type="caution">
    <text evidence="1">The sequence shown here is derived from an EMBL/GenBank/DDBJ whole genome shotgun (WGS) entry which is preliminary data.</text>
</comment>
<dbReference type="RefSeq" id="WP_093824298.1">
    <property type="nucleotide sequence ID" value="NZ_JAVRES010000004.1"/>
</dbReference>
<dbReference type="Pfam" id="PF19979">
    <property type="entry name" value="DUF6415"/>
    <property type="match status" value="1"/>
</dbReference>
<name>A0ABD5EP19_9ACTN</name>
<proteinExistence type="predicted"/>
<reference evidence="2" key="1">
    <citation type="submission" date="2023-07" db="EMBL/GenBank/DDBJ databases">
        <title>30 novel species of actinomycetes from the DSMZ collection.</title>
        <authorList>
            <person name="Nouioui I."/>
        </authorList>
    </citation>
    <scope>NUCLEOTIDE SEQUENCE [LARGE SCALE GENOMIC DNA]</scope>
    <source>
        <strain evidence="2">DSM 41981</strain>
    </source>
</reference>